<keyword evidence="1" id="KW-0472">Membrane</keyword>
<reference evidence="2" key="1">
    <citation type="submission" date="2022-06" db="EMBL/GenBank/DDBJ databases">
        <authorList>
            <consortium name="SYNGENTA / RWTH Aachen University"/>
        </authorList>
    </citation>
    <scope>NUCLEOTIDE SEQUENCE</scope>
</reference>
<organism evidence="2 3">
    <name type="scientific">Phakopsora pachyrhizi</name>
    <name type="common">Asian soybean rust disease fungus</name>
    <dbReference type="NCBI Taxonomy" id="170000"/>
    <lineage>
        <taxon>Eukaryota</taxon>
        <taxon>Fungi</taxon>
        <taxon>Dikarya</taxon>
        <taxon>Basidiomycota</taxon>
        <taxon>Pucciniomycotina</taxon>
        <taxon>Pucciniomycetes</taxon>
        <taxon>Pucciniales</taxon>
        <taxon>Phakopsoraceae</taxon>
        <taxon>Phakopsora</taxon>
    </lineage>
</organism>
<comment type="caution">
    <text evidence="2">The sequence shown here is derived from an EMBL/GenBank/DDBJ whole genome shotgun (WGS) entry which is preliminary data.</text>
</comment>
<dbReference type="Proteomes" id="UP001153365">
    <property type="component" value="Unassembled WGS sequence"/>
</dbReference>
<keyword evidence="1" id="KW-0812">Transmembrane</keyword>
<proteinExistence type="predicted"/>
<evidence type="ECO:0000313" key="3">
    <source>
        <dbReference type="Proteomes" id="UP001153365"/>
    </source>
</evidence>
<keyword evidence="1" id="KW-1133">Transmembrane helix</keyword>
<dbReference type="AlphaFoldDB" id="A0AAV0AMR5"/>
<name>A0AAV0AMR5_PHAPC</name>
<evidence type="ECO:0000313" key="2">
    <source>
        <dbReference type="EMBL" id="CAH7669274.1"/>
    </source>
</evidence>
<feature type="transmembrane region" description="Helical" evidence="1">
    <location>
        <begin position="32"/>
        <end position="57"/>
    </location>
</feature>
<gene>
    <name evidence="2" type="ORF">PPACK8108_LOCUS3864</name>
</gene>
<dbReference type="EMBL" id="CALTRL010000685">
    <property type="protein sequence ID" value="CAH7669274.1"/>
    <property type="molecule type" value="Genomic_DNA"/>
</dbReference>
<sequence>MDKYFKYNLVKNTVCVSRFSQGIVPFSLTHKLLALLVQFGIKAILCYWSQVVLYPNLGKEKKRKEKKRKKNYTHQVFNTFHREIYSKKCSVAIYLSFFFVHRPLYFLQEFLSVGIISCFIYLFLQVLETVVRPSSIITLSNELEQ</sequence>
<feature type="transmembrane region" description="Helical" evidence="1">
    <location>
        <begin position="104"/>
        <end position="124"/>
    </location>
</feature>
<protein>
    <submittedName>
        <fullName evidence="2">Uncharacterized protein</fullName>
    </submittedName>
</protein>
<accession>A0AAV0AMR5</accession>
<keyword evidence="3" id="KW-1185">Reference proteome</keyword>
<evidence type="ECO:0000256" key="1">
    <source>
        <dbReference type="SAM" id="Phobius"/>
    </source>
</evidence>